<comment type="caution">
    <text evidence="1">The sequence shown here is derived from an EMBL/GenBank/DDBJ whole genome shotgun (WGS) entry which is preliminary data.</text>
</comment>
<dbReference type="Proteomes" id="UP000235145">
    <property type="component" value="Unassembled WGS sequence"/>
</dbReference>
<evidence type="ECO:0000313" key="2">
    <source>
        <dbReference type="Proteomes" id="UP000235145"/>
    </source>
</evidence>
<organism evidence="1 2">
    <name type="scientific">Lactuca sativa</name>
    <name type="common">Garden lettuce</name>
    <dbReference type="NCBI Taxonomy" id="4236"/>
    <lineage>
        <taxon>Eukaryota</taxon>
        <taxon>Viridiplantae</taxon>
        <taxon>Streptophyta</taxon>
        <taxon>Embryophyta</taxon>
        <taxon>Tracheophyta</taxon>
        <taxon>Spermatophyta</taxon>
        <taxon>Magnoliopsida</taxon>
        <taxon>eudicotyledons</taxon>
        <taxon>Gunneridae</taxon>
        <taxon>Pentapetalae</taxon>
        <taxon>asterids</taxon>
        <taxon>campanulids</taxon>
        <taxon>Asterales</taxon>
        <taxon>Asteraceae</taxon>
        <taxon>Cichorioideae</taxon>
        <taxon>Cichorieae</taxon>
        <taxon>Lactucinae</taxon>
        <taxon>Lactuca</taxon>
    </lineage>
</organism>
<dbReference type="AlphaFoldDB" id="A0A9R1XHQ4"/>
<sequence>MDRKYQPPPSHPIASICQSELISRLLFRFECSGKEIAANWQEKCILPWYNVHSSWSRIFCGAYPLNISELISPKLWDKSRRPEPRAGFGYWLVRKYIISEDGEVDVGVVVTCIILHERHPFGNGCSGVLFGCILHDHEDCKENAMKDLCNPQRARSSYDGEGMECIIPLEWTIPK</sequence>
<dbReference type="EMBL" id="NBSK02000003">
    <property type="protein sequence ID" value="KAJ0215050.1"/>
    <property type="molecule type" value="Genomic_DNA"/>
</dbReference>
<name>A0A9R1XHQ4_LACSA</name>
<accession>A0A9R1XHQ4</accession>
<proteinExistence type="predicted"/>
<evidence type="ECO:0000313" key="1">
    <source>
        <dbReference type="EMBL" id="KAJ0215050.1"/>
    </source>
</evidence>
<gene>
    <name evidence="1" type="ORF">LSAT_V11C300130320</name>
</gene>
<keyword evidence="2" id="KW-1185">Reference proteome</keyword>
<protein>
    <submittedName>
        <fullName evidence="1">Uncharacterized protein</fullName>
    </submittedName>
</protein>
<reference evidence="1 2" key="1">
    <citation type="journal article" date="2017" name="Nat. Commun.">
        <title>Genome assembly with in vitro proximity ligation data and whole-genome triplication in lettuce.</title>
        <authorList>
            <person name="Reyes-Chin-Wo S."/>
            <person name="Wang Z."/>
            <person name="Yang X."/>
            <person name="Kozik A."/>
            <person name="Arikit S."/>
            <person name="Song C."/>
            <person name="Xia L."/>
            <person name="Froenicke L."/>
            <person name="Lavelle D.O."/>
            <person name="Truco M.J."/>
            <person name="Xia R."/>
            <person name="Zhu S."/>
            <person name="Xu C."/>
            <person name="Xu H."/>
            <person name="Xu X."/>
            <person name="Cox K."/>
            <person name="Korf I."/>
            <person name="Meyers B.C."/>
            <person name="Michelmore R.W."/>
        </authorList>
    </citation>
    <scope>NUCLEOTIDE SEQUENCE [LARGE SCALE GENOMIC DNA]</scope>
    <source>
        <strain evidence="2">cv. Salinas</strain>
        <tissue evidence="1">Seedlings</tissue>
    </source>
</reference>